<dbReference type="AlphaFoldDB" id="A0A371H8K1"/>
<evidence type="ECO:0000313" key="1">
    <source>
        <dbReference type="EMBL" id="RDX98993.1"/>
    </source>
</evidence>
<reference evidence="1" key="1">
    <citation type="submission" date="2018-05" db="EMBL/GenBank/DDBJ databases">
        <title>Draft genome of Mucuna pruriens seed.</title>
        <authorList>
            <person name="Nnadi N.E."/>
            <person name="Vos R."/>
            <person name="Hasami M.H."/>
            <person name="Devisetty U.K."/>
            <person name="Aguiy J.C."/>
        </authorList>
    </citation>
    <scope>NUCLEOTIDE SEQUENCE [LARGE SCALE GENOMIC DNA]</scope>
    <source>
        <strain evidence="1">JCA_2017</strain>
    </source>
</reference>
<keyword evidence="2" id="KW-1185">Reference proteome</keyword>
<sequence length="167" mass="19436">MHPTFILTLDDFDKKVEQTTYIGMFCSLLYLTTSRSDIMFSVCVCACFQDDPRESHLTTVKHNFRYLKDTTNPSLWFKKYDKYMLKDYCSADYARDMIGRKSISGGCHYIRVILVSWASKRDDIIALSTIETEYIFATMYSPSFRQSQFGKNNIAPIRLDTIKPILP</sequence>
<dbReference type="PANTHER" id="PTHR11439:SF483">
    <property type="entry name" value="PEPTIDE SYNTHASE GLIP-LIKE, PUTATIVE (AFU_ORTHOLOGUE AFUA_3G12920)-RELATED"/>
    <property type="match status" value="1"/>
</dbReference>
<name>A0A371H8K1_MUCPR</name>
<proteinExistence type="predicted"/>
<evidence type="ECO:0008006" key="3">
    <source>
        <dbReference type="Google" id="ProtNLM"/>
    </source>
</evidence>
<dbReference type="EMBL" id="QJKJ01003326">
    <property type="protein sequence ID" value="RDX98993.1"/>
    <property type="molecule type" value="Genomic_DNA"/>
</dbReference>
<evidence type="ECO:0000313" key="2">
    <source>
        <dbReference type="Proteomes" id="UP000257109"/>
    </source>
</evidence>
<comment type="caution">
    <text evidence="1">The sequence shown here is derived from an EMBL/GenBank/DDBJ whole genome shotgun (WGS) entry which is preliminary data.</text>
</comment>
<feature type="non-terminal residue" evidence="1">
    <location>
        <position position="1"/>
    </location>
</feature>
<accession>A0A371H8K1</accession>
<dbReference type="Proteomes" id="UP000257109">
    <property type="component" value="Unassembled WGS sequence"/>
</dbReference>
<organism evidence="1 2">
    <name type="scientific">Mucuna pruriens</name>
    <name type="common">Velvet bean</name>
    <name type="synonym">Dolichos pruriens</name>
    <dbReference type="NCBI Taxonomy" id="157652"/>
    <lineage>
        <taxon>Eukaryota</taxon>
        <taxon>Viridiplantae</taxon>
        <taxon>Streptophyta</taxon>
        <taxon>Embryophyta</taxon>
        <taxon>Tracheophyta</taxon>
        <taxon>Spermatophyta</taxon>
        <taxon>Magnoliopsida</taxon>
        <taxon>eudicotyledons</taxon>
        <taxon>Gunneridae</taxon>
        <taxon>Pentapetalae</taxon>
        <taxon>rosids</taxon>
        <taxon>fabids</taxon>
        <taxon>Fabales</taxon>
        <taxon>Fabaceae</taxon>
        <taxon>Papilionoideae</taxon>
        <taxon>50 kb inversion clade</taxon>
        <taxon>NPAAA clade</taxon>
        <taxon>indigoferoid/millettioid clade</taxon>
        <taxon>Phaseoleae</taxon>
        <taxon>Mucuna</taxon>
    </lineage>
</organism>
<gene>
    <name evidence="1" type="ORF">CR513_18022</name>
</gene>
<dbReference type="PANTHER" id="PTHR11439">
    <property type="entry name" value="GAG-POL-RELATED RETROTRANSPOSON"/>
    <property type="match status" value="1"/>
</dbReference>
<protein>
    <recommendedName>
        <fullName evidence="3">Mitochondrial protein</fullName>
    </recommendedName>
</protein>
<dbReference type="STRING" id="157652.A0A371H8K1"/>
<dbReference type="OrthoDB" id="1431195at2759"/>